<feature type="signal peptide" evidence="1">
    <location>
        <begin position="1"/>
        <end position="31"/>
    </location>
</feature>
<evidence type="ECO:0000313" key="2">
    <source>
        <dbReference type="EMBL" id="GIH83960.1"/>
    </source>
</evidence>
<evidence type="ECO:0000256" key="1">
    <source>
        <dbReference type="SAM" id="SignalP"/>
    </source>
</evidence>
<sequence length="132" mass="14324">MKKRTGKIVGSLAVCMAVLVAMLGFATPAGATESGCNGWACVKVYGDSTWVSTVEARTNGPLVVLSFYGHFRIWGPGFAFNTPDQNNSWSILHQRAINRHLPNGSKVCSEAYQKNSNGTYTRRGLPCVTIVR</sequence>
<accession>A0A8J3WC91</accession>
<organism evidence="2 3">
    <name type="scientific">Planobispora rosea</name>
    <dbReference type="NCBI Taxonomy" id="35762"/>
    <lineage>
        <taxon>Bacteria</taxon>
        <taxon>Bacillati</taxon>
        <taxon>Actinomycetota</taxon>
        <taxon>Actinomycetes</taxon>
        <taxon>Streptosporangiales</taxon>
        <taxon>Streptosporangiaceae</taxon>
        <taxon>Planobispora</taxon>
    </lineage>
</organism>
<dbReference type="AlphaFoldDB" id="A0A8J3WC91"/>
<name>A0A8J3WC91_PLARO</name>
<dbReference type="Proteomes" id="UP000655044">
    <property type="component" value="Unassembled WGS sequence"/>
</dbReference>
<reference evidence="2" key="1">
    <citation type="submission" date="2021-01" db="EMBL/GenBank/DDBJ databases">
        <title>Whole genome shotgun sequence of Planobispora rosea NBRC 15558.</title>
        <authorList>
            <person name="Komaki H."/>
            <person name="Tamura T."/>
        </authorList>
    </citation>
    <scope>NUCLEOTIDE SEQUENCE</scope>
    <source>
        <strain evidence="2">NBRC 15558</strain>
    </source>
</reference>
<dbReference type="EMBL" id="BOOI01000019">
    <property type="protein sequence ID" value="GIH83960.1"/>
    <property type="molecule type" value="Genomic_DNA"/>
</dbReference>
<feature type="chain" id="PRO_5035301691" description="Peptidase inhibitor family I36" evidence="1">
    <location>
        <begin position="32"/>
        <end position="132"/>
    </location>
</feature>
<gene>
    <name evidence="2" type="ORF">Pro02_23680</name>
</gene>
<protein>
    <recommendedName>
        <fullName evidence="4">Peptidase inhibitor family I36</fullName>
    </recommendedName>
</protein>
<comment type="caution">
    <text evidence="2">The sequence shown here is derived from an EMBL/GenBank/DDBJ whole genome shotgun (WGS) entry which is preliminary data.</text>
</comment>
<keyword evidence="3" id="KW-1185">Reference proteome</keyword>
<proteinExistence type="predicted"/>
<evidence type="ECO:0000313" key="3">
    <source>
        <dbReference type="Proteomes" id="UP000655044"/>
    </source>
</evidence>
<keyword evidence="1" id="KW-0732">Signal</keyword>
<evidence type="ECO:0008006" key="4">
    <source>
        <dbReference type="Google" id="ProtNLM"/>
    </source>
</evidence>